<feature type="compositionally biased region" description="Low complexity" evidence="1">
    <location>
        <begin position="49"/>
        <end position="85"/>
    </location>
</feature>
<dbReference type="SUPFAM" id="SSF46689">
    <property type="entry name" value="Homeodomain-like"/>
    <property type="match status" value="1"/>
</dbReference>
<dbReference type="EMBL" id="JABAYA010000064">
    <property type="protein sequence ID" value="KAF7727124.1"/>
    <property type="molecule type" value="Genomic_DNA"/>
</dbReference>
<feature type="compositionally biased region" description="Basic and acidic residues" evidence="1">
    <location>
        <begin position="385"/>
        <end position="395"/>
    </location>
</feature>
<feature type="compositionally biased region" description="Basic residues" evidence="1">
    <location>
        <begin position="254"/>
        <end position="271"/>
    </location>
</feature>
<dbReference type="PROSITE" id="PS50090">
    <property type="entry name" value="MYB_LIKE"/>
    <property type="match status" value="1"/>
</dbReference>
<dbReference type="SMART" id="SM00717">
    <property type="entry name" value="SANT"/>
    <property type="match status" value="1"/>
</dbReference>
<keyword evidence="5" id="KW-1185">Reference proteome</keyword>
<feature type="compositionally biased region" description="Polar residues" evidence="1">
    <location>
        <begin position="30"/>
        <end position="48"/>
    </location>
</feature>
<evidence type="ECO:0000256" key="1">
    <source>
        <dbReference type="SAM" id="MobiDB-lite"/>
    </source>
</evidence>
<feature type="compositionally biased region" description="Low complexity" evidence="1">
    <location>
        <begin position="93"/>
        <end position="129"/>
    </location>
</feature>
<feature type="region of interest" description="Disordered" evidence="1">
    <location>
        <begin position="385"/>
        <end position="444"/>
    </location>
</feature>
<dbReference type="PROSITE" id="PS51293">
    <property type="entry name" value="SANT"/>
    <property type="match status" value="1"/>
</dbReference>
<feature type="region of interest" description="Disordered" evidence="1">
    <location>
        <begin position="1"/>
        <end position="129"/>
    </location>
</feature>
<feature type="compositionally biased region" description="Basic and acidic residues" evidence="1">
    <location>
        <begin position="402"/>
        <end position="444"/>
    </location>
</feature>
<sequence>MSSLTSLSVNKNSTRFAPKVKARPARRPTGDQQRQQTKESTSTESALQTTKSSSSTHKTTETTSDATAATTTAAPKTTATASLATAPPPTTTAPPVIGTTSRTTTSIPTVSVTNSTSTSSSISTRPPTIQTSIDKQTTTQRRALPVVIPSVASPSSTINSSITTRESTPIENAEVKGGGPACAFAAENIGECAEDIAIKCETPVAVEEVDHEMEAEQPVNPPETSKEKPKAKRGRKRKADKDTAAAPSETSKPAKTKTKSKTTKTKSAKAKAKTDGSGTTSKSTETASKTGVSSTKKKGKGIAIGVPTRSETTDRPNAIETPSRSSSVEPKAKKQKRGVDPFEMLTLDDIDYDPANPDHLEKPVAYFTRDLLTGIVSKTFKEYELEKMRQKKKEEEQENLPPEERERAKKLEEEKEMRQKKESADKEEERRKRMQERAVLEETSHAPQVRIVNGEIVLDTDSLVVDRASSQVDYTHEDMEVVEETAMSRKVNSSTYGKRKQSSRWSAEETDLFYDALAQFGTDFEMISHLLPGRTRSQVRMKFNREERAHPEKVTDYLFRRKKPVDITKYQSAIGYEFEEVPEDFHSKQLA</sequence>
<dbReference type="Proteomes" id="UP000605846">
    <property type="component" value="Unassembled WGS sequence"/>
</dbReference>
<dbReference type="AlphaFoldDB" id="A0A8H7BNJ5"/>
<dbReference type="InterPro" id="IPR009057">
    <property type="entry name" value="Homeodomain-like_sf"/>
</dbReference>
<feature type="domain" description="SANT" evidence="3">
    <location>
        <begin position="500"/>
        <end position="551"/>
    </location>
</feature>
<feature type="domain" description="Myb-like" evidence="2">
    <location>
        <begin position="497"/>
        <end position="547"/>
    </location>
</feature>
<dbReference type="OrthoDB" id="272624at2759"/>
<reference evidence="4" key="1">
    <citation type="submission" date="2020-01" db="EMBL/GenBank/DDBJ databases">
        <title>Genome Sequencing of Three Apophysomyces-Like Fungal Strains Confirms a Novel Fungal Genus in the Mucoromycota with divergent Burkholderia-like Endosymbiotic Bacteria.</title>
        <authorList>
            <person name="Stajich J.E."/>
            <person name="Macias A.M."/>
            <person name="Carter-House D."/>
            <person name="Lovett B."/>
            <person name="Kasson L.R."/>
            <person name="Berry K."/>
            <person name="Grigoriev I."/>
            <person name="Chang Y."/>
            <person name="Spatafora J."/>
            <person name="Kasson M.T."/>
        </authorList>
    </citation>
    <scope>NUCLEOTIDE SEQUENCE</scope>
    <source>
        <strain evidence="4">NRRL A-21654</strain>
    </source>
</reference>
<dbReference type="Gene3D" id="1.10.10.60">
    <property type="entry name" value="Homeodomain-like"/>
    <property type="match status" value="1"/>
</dbReference>
<dbReference type="InterPro" id="IPR017884">
    <property type="entry name" value="SANT_dom"/>
</dbReference>
<dbReference type="GO" id="GO:0000126">
    <property type="term" value="C:transcription factor TFIIIB complex"/>
    <property type="evidence" value="ECO:0007669"/>
    <property type="project" value="TreeGrafter"/>
</dbReference>
<dbReference type="GO" id="GO:0070898">
    <property type="term" value="P:RNA polymerase III preinitiation complex assembly"/>
    <property type="evidence" value="ECO:0007669"/>
    <property type="project" value="TreeGrafter"/>
</dbReference>
<dbReference type="CDD" id="cd00167">
    <property type="entry name" value="SANT"/>
    <property type="match status" value="1"/>
</dbReference>
<dbReference type="PANTHER" id="PTHR22929:SF0">
    <property type="entry name" value="TRANSCRIPTION FACTOR TFIIIB COMPONENT B'' HOMOLOG"/>
    <property type="match status" value="1"/>
</dbReference>
<feature type="region of interest" description="Disordered" evidence="1">
    <location>
        <begin position="209"/>
        <end position="341"/>
    </location>
</feature>
<organism evidence="4 5">
    <name type="scientific">Apophysomyces ossiformis</name>
    <dbReference type="NCBI Taxonomy" id="679940"/>
    <lineage>
        <taxon>Eukaryota</taxon>
        <taxon>Fungi</taxon>
        <taxon>Fungi incertae sedis</taxon>
        <taxon>Mucoromycota</taxon>
        <taxon>Mucoromycotina</taxon>
        <taxon>Mucoromycetes</taxon>
        <taxon>Mucorales</taxon>
        <taxon>Mucorineae</taxon>
        <taxon>Mucoraceae</taxon>
        <taxon>Apophysomyces</taxon>
    </lineage>
</organism>
<proteinExistence type="predicted"/>
<feature type="compositionally biased region" description="Low complexity" evidence="1">
    <location>
        <begin position="275"/>
        <end position="294"/>
    </location>
</feature>
<evidence type="ECO:0000259" key="2">
    <source>
        <dbReference type="PROSITE" id="PS50090"/>
    </source>
</evidence>
<gene>
    <name evidence="4" type="primary">BDP1_2</name>
    <name evidence="4" type="ORF">EC973_007985</name>
</gene>
<evidence type="ECO:0000259" key="3">
    <source>
        <dbReference type="PROSITE" id="PS51293"/>
    </source>
</evidence>
<dbReference type="PANTHER" id="PTHR22929">
    <property type="entry name" value="RNA POLYMERASE III TRANSCRIPTION INITIATION FACTOR B"/>
    <property type="match status" value="1"/>
</dbReference>
<accession>A0A8H7BNJ5</accession>
<dbReference type="InterPro" id="IPR001005">
    <property type="entry name" value="SANT/Myb"/>
</dbReference>
<name>A0A8H7BNJ5_9FUNG</name>
<protein>
    <submittedName>
        <fullName evidence="4">Transcription factor TFIIIB component B</fullName>
    </submittedName>
</protein>
<evidence type="ECO:0000313" key="5">
    <source>
        <dbReference type="Proteomes" id="UP000605846"/>
    </source>
</evidence>
<dbReference type="GO" id="GO:0001156">
    <property type="term" value="F:TFIIIC-class transcription factor complex binding"/>
    <property type="evidence" value="ECO:0007669"/>
    <property type="project" value="TreeGrafter"/>
</dbReference>
<dbReference type="Pfam" id="PF15963">
    <property type="entry name" value="Myb_DNA-bind_7"/>
    <property type="match status" value="1"/>
</dbReference>
<feature type="compositionally biased region" description="Basic residues" evidence="1">
    <location>
        <begin position="229"/>
        <end position="238"/>
    </location>
</feature>
<feature type="compositionally biased region" description="Polar residues" evidence="1">
    <location>
        <begin position="1"/>
        <end position="15"/>
    </location>
</feature>
<dbReference type="InterPro" id="IPR039467">
    <property type="entry name" value="TFIIIB_B''_Myb"/>
</dbReference>
<feature type="compositionally biased region" description="Low complexity" evidence="1">
    <location>
        <begin position="244"/>
        <end position="253"/>
    </location>
</feature>
<comment type="caution">
    <text evidence="4">The sequence shown here is derived from an EMBL/GenBank/DDBJ whole genome shotgun (WGS) entry which is preliminary data.</text>
</comment>
<evidence type="ECO:0000313" key="4">
    <source>
        <dbReference type="EMBL" id="KAF7727124.1"/>
    </source>
</evidence>